<dbReference type="EMBL" id="CM047739">
    <property type="protein sequence ID" value="KAJ0043446.1"/>
    <property type="molecule type" value="Genomic_DNA"/>
</dbReference>
<protein>
    <submittedName>
        <fullName evidence="1">Uncharacterized protein</fullName>
    </submittedName>
</protein>
<proteinExistence type="predicted"/>
<dbReference type="Proteomes" id="UP001163603">
    <property type="component" value="Chromosome 4"/>
</dbReference>
<name>A0ACC0YYE6_9ROSI</name>
<sequence>MNDSSFKSSLDLNPRRDDDDDQRKSKVDDYKIKLPVPSIKRLFTLNLPEWKQASMGCLSAIFSDETSSGAICSRLAKDANVGRSLVLFVQTVSAVSMAFALGLVIA</sequence>
<organism evidence="1 2">
    <name type="scientific">Pistacia integerrima</name>
    <dbReference type="NCBI Taxonomy" id="434235"/>
    <lineage>
        <taxon>Eukaryota</taxon>
        <taxon>Viridiplantae</taxon>
        <taxon>Streptophyta</taxon>
        <taxon>Embryophyta</taxon>
        <taxon>Tracheophyta</taxon>
        <taxon>Spermatophyta</taxon>
        <taxon>Magnoliopsida</taxon>
        <taxon>eudicotyledons</taxon>
        <taxon>Gunneridae</taxon>
        <taxon>Pentapetalae</taxon>
        <taxon>rosids</taxon>
        <taxon>malvids</taxon>
        <taxon>Sapindales</taxon>
        <taxon>Anacardiaceae</taxon>
        <taxon>Pistacia</taxon>
    </lineage>
</organism>
<keyword evidence="2" id="KW-1185">Reference proteome</keyword>
<comment type="caution">
    <text evidence="1">The sequence shown here is derived from an EMBL/GenBank/DDBJ whole genome shotgun (WGS) entry which is preliminary data.</text>
</comment>
<accession>A0ACC0YYE6</accession>
<evidence type="ECO:0000313" key="1">
    <source>
        <dbReference type="EMBL" id="KAJ0043446.1"/>
    </source>
</evidence>
<evidence type="ECO:0000313" key="2">
    <source>
        <dbReference type="Proteomes" id="UP001163603"/>
    </source>
</evidence>
<gene>
    <name evidence="1" type="ORF">Pint_19370</name>
</gene>
<reference evidence="2" key="1">
    <citation type="journal article" date="2023" name="G3 (Bethesda)">
        <title>Genome assembly and association tests identify interacting loci associated with vigor, precocity, and sex in interspecific pistachio rootstocks.</title>
        <authorList>
            <person name="Palmer W."/>
            <person name="Jacygrad E."/>
            <person name="Sagayaradj S."/>
            <person name="Cavanaugh K."/>
            <person name="Han R."/>
            <person name="Bertier L."/>
            <person name="Beede B."/>
            <person name="Kafkas S."/>
            <person name="Golino D."/>
            <person name="Preece J."/>
            <person name="Michelmore R."/>
        </authorList>
    </citation>
    <scope>NUCLEOTIDE SEQUENCE [LARGE SCALE GENOMIC DNA]</scope>
</reference>